<keyword evidence="2" id="KW-0238">DNA-binding</keyword>
<dbReference type="InterPro" id="IPR000792">
    <property type="entry name" value="Tscrpt_reg_LuxR_C"/>
</dbReference>
<feature type="domain" description="HTH luxR-type" evidence="4">
    <location>
        <begin position="38"/>
        <end position="103"/>
    </location>
</feature>
<reference evidence="5 6" key="1">
    <citation type="submission" date="2022-06" db="EMBL/GenBank/DDBJ databases">
        <title>Draft genome sequence of type strain Streptomyces rubrisoli DSM 42083.</title>
        <authorList>
            <person name="Duangmal K."/>
            <person name="Klaysubun C."/>
        </authorList>
    </citation>
    <scope>NUCLEOTIDE SEQUENCE [LARGE SCALE GENOMIC DNA]</scope>
    <source>
        <strain evidence="5 6">DSM 42083</strain>
    </source>
</reference>
<dbReference type="SUPFAM" id="SSF46894">
    <property type="entry name" value="C-terminal effector domain of the bipartite response regulators"/>
    <property type="match status" value="1"/>
</dbReference>
<evidence type="ECO:0000256" key="2">
    <source>
        <dbReference type="ARBA" id="ARBA00023125"/>
    </source>
</evidence>
<keyword evidence="3" id="KW-0804">Transcription</keyword>
<dbReference type="PANTHER" id="PTHR44688">
    <property type="entry name" value="DNA-BINDING TRANSCRIPTIONAL ACTIVATOR DEVR_DOSR"/>
    <property type="match status" value="1"/>
</dbReference>
<accession>A0ABT1P6Y8</accession>
<dbReference type="InterPro" id="IPR036388">
    <property type="entry name" value="WH-like_DNA-bd_sf"/>
</dbReference>
<comment type="caution">
    <text evidence="5">The sequence shown here is derived from an EMBL/GenBank/DDBJ whole genome shotgun (WGS) entry which is preliminary data.</text>
</comment>
<dbReference type="Proteomes" id="UP001206206">
    <property type="component" value="Unassembled WGS sequence"/>
</dbReference>
<dbReference type="Gene3D" id="1.10.10.10">
    <property type="entry name" value="Winged helix-like DNA-binding domain superfamily/Winged helix DNA-binding domain"/>
    <property type="match status" value="1"/>
</dbReference>
<protein>
    <submittedName>
        <fullName evidence="5">Helix-turn-helix transcriptional regulator</fullName>
    </submittedName>
</protein>
<evidence type="ECO:0000313" key="6">
    <source>
        <dbReference type="Proteomes" id="UP001206206"/>
    </source>
</evidence>
<dbReference type="Pfam" id="PF00196">
    <property type="entry name" value="GerE"/>
    <property type="match status" value="1"/>
</dbReference>
<dbReference type="PANTHER" id="PTHR44688:SF16">
    <property type="entry name" value="DNA-BINDING TRANSCRIPTIONAL ACTIVATOR DEVR_DOSR"/>
    <property type="match status" value="1"/>
</dbReference>
<proteinExistence type="predicted"/>
<evidence type="ECO:0000313" key="5">
    <source>
        <dbReference type="EMBL" id="MCQ4040516.1"/>
    </source>
</evidence>
<keyword evidence="6" id="KW-1185">Reference proteome</keyword>
<dbReference type="SMART" id="SM00421">
    <property type="entry name" value="HTH_LUXR"/>
    <property type="match status" value="1"/>
</dbReference>
<dbReference type="InterPro" id="IPR016032">
    <property type="entry name" value="Sig_transdc_resp-reg_C-effctor"/>
</dbReference>
<evidence type="ECO:0000256" key="3">
    <source>
        <dbReference type="ARBA" id="ARBA00023163"/>
    </source>
</evidence>
<gene>
    <name evidence="5" type="ORF">NON19_00395</name>
</gene>
<name>A0ABT1P6Y8_9ACTN</name>
<dbReference type="RefSeq" id="WP_255924467.1">
    <property type="nucleotide sequence ID" value="NZ_JANFNH010000001.1"/>
</dbReference>
<dbReference type="PRINTS" id="PR00038">
    <property type="entry name" value="HTHLUXR"/>
</dbReference>
<dbReference type="PROSITE" id="PS50043">
    <property type="entry name" value="HTH_LUXR_2"/>
    <property type="match status" value="1"/>
</dbReference>
<evidence type="ECO:0000256" key="1">
    <source>
        <dbReference type="ARBA" id="ARBA00023015"/>
    </source>
</evidence>
<dbReference type="CDD" id="cd06170">
    <property type="entry name" value="LuxR_C_like"/>
    <property type="match status" value="1"/>
</dbReference>
<dbReference type="EMBL" id="JANFNH010000001">
    <property type="protein sequence ID" value="MCQ4040516.1"/>
    <property type="molecule type" value="Genomic_DNA"/>
</dbReference>
<keyword evidence="1" id="KW-0805">Transcription regulation</keyword>
<evidence type="ECO:0000259" key="4">
    <source>
        <dbReference type="PROSITE" id="PS50043"/>
    </source>
</evidence>
<organism evidence="5 6">
    <name type="scientific">Streptantibioticus rubrisoli</name>
    <dbReference type="NCBI Taxonomy" id="1387313"/>
    <lineage>
        <taxon>Bacteria</taxon>
        <taxon>Bacillati</taxon>
        <taxon>Actinomycetota</taxon>
        <taxon>Actinomycetes</taxon>
        <taxon>Kitasatosporales</taxon>
        <taxon>Streptomycetaceae</taxon>
        <taxon>Streptantibioticus</taxon>
    </lineage>
</organism>
<sequence length="107" mass="11557">MPRALIPGVDAEAATVFGRNLVGERLHAYLADESVAQPTSGNEALSPRESEVAGLVADGLTHREIAHRLHTSVRTVDAHLDRIRSKLDVRSGVQIATWITDRDGTPP</sequence>